<dbReference type="Gene3D" id="3.40.50.1010">
    <property type="entry name" value="5'-nuclease"/>
    <property type="match status" value="1"/>
</dbReference>
<organism evidence="7">
    <name type="scientific">Candidatus Caldatribacterium saccharofermentans</name>
    <dbReference type="NCBI Taxonomy" id="1454753"/>
    <lineage>
        <taxon>Bacteria</taxon>
        <taxon>Pseudomonadati</taxon>
        <taxon>Atribacterota</taxon>
        <taxon>Atribacteria</taxon>
        <taxon>Atribacterales</taxon>
        <taxon>Candidatus Caldatribacteriaceae</taxon>
        <taxon>Candidatus Caldatribacterium</taxon>
    </lineage>
</organism>
<comment type="caution">
    <text evidence="7">The sequence shown here is derived from an EMBL/GenBank/DDBJ whole genome shotgun (WGS) entry which is preliminary data.</text>
</comment>
<feature type="binding site" evidence="5">
    <location>
        <position position="96"/>
    </location>
    <ligand>
        <name>Mg(2+)</name>
        <dbReference type="ChEBI" id="CHEBI:18420"/>
    </ligand>
</feature>
<keyword evidence="5" id="KW-0460">Magnesium</keyword>
<comment type="cofactor">
    <cofactor evidence="5">
        <name>Mg(2+)</name>
        <dbReference type="ChEBI" id="CHEBI:18420"/>
    </cofactor>
</comment>
<evidence type="ECO:0000256" key="2">
    <source>
        <dbReference type="ARBA" id="ARBA00022722"/>
    </source>
</evidence>
<dbReference type="Pfam" id="PF01850">
    <property type="entry name" value="PIN"/>
    <property type="match status" value="1"/>
</dbReference>
<dbReference type="SUPFAM" id="SSF88723">
    <property type="entry name" value="PIN domain-like"/>
    <property type="match status" value="1"/>
</dbReference>
<dbReference type="EC" id="3.1.-.-" evidence="5"/>
<sequence length="136" mass="15717">MYLVDTNVILEVLLEREQADEAERFLCQMPRGSLFVSEFSLYSLGVFLFRQGKHEVFLKLVEDLFESLAICLVRLTPQDVPALISAAQRYHLDFDDAYQYAVAEKHNLTIVSFDHDFDQTERGRKTPKEVLRASEA</sequence>
<dbReference type="GO" id="GO:0004540">
    <property type="term" value="F:RNA nuclease activity"/>
    <property type="evidence" value="ECO:0007669"/>
    <property type="project" value="InterPro"/>
</dbReference>
<dbReference type="AlphaFoldDB" id="A0A7V4WM55"/>
<dbReference type="EMBL" id="DTIY01000094">
    <property type="protein sequence ID" value="HGY40384.1"/>
    <property type="molecule type" value="Genomic_DNA"/>
</dbReference>
<protein>
    <recommendedName>
        <fullName evidence="5">Ribonuclease VapC</fullName>
        <shortName evidence="5">RNase VapC</shortName>
        <ecNumber evidence="5">3.1.-.-</ecNumber>
    </recommendedName>
    <alternativeName>
        <fullName evidence="5">Toxin VapC</fullName>
    </alternativeName>
</protein>
<name>A0A7V4WM55_9BACT</name>
<accession>A0A7V4WM55</accession>
<keyword evidence="3 5" id="KW-0479">Metal-binding</keyword>
<dbReference type="HAMAP" id="MF_00265">
    <property type="entry name" value="VapC_Nob1"/>
    <property type="match status" value="1"/>
</dbReference>
<evidence type="ECO:0000256" key="3">
    <source>
        <dbReference type="ARBA" id="ARBA00022723"/>
    </source>
</evidence>
<evidence type="ECO:0000259" key="6">
    <source>
        <dbReference type="Pfam" id="PF01850"/>
    </source>
</evidence>
<dbReference type="InterPro" id="IPR029060">
    <property type="entry name" value="PIN-like_dom_sf"/>
</dbReference>
<comment type="function">
    <text evidence="5">Toxic component of a toxin-antitoxin (TA) system. An RNase.</text>
</comment>
<dbReference type="GO" id="GO:0090729">
    <property type="term" value="F:toxin activity"/>
    <property type="evidence" value="ECO:0007669"/>
    <property type="project" value="UniProtKB-KW"/>
</dbReference>
<reference evidence="7" key="1">
    <citation type="journal article" date="2020" name="mSystems">
        <title>Genome- and Community-Level Interaction Insights into Carbon Utilization and Element Cycling Functions of Hydrothermarchaeota in Hydrothermal Sediment.</title>
        <authorList>
            <person name="Zhou Z."/>
            <person name="Liu Y."/>
            <person name="Xu W."/>
            <person name="Pan J."/>
            <person name="Luo Z.H."/>
            <person name="Li M."/>
        </authorList>
    </citation>
    <scope>NUCLEOTIDE SEQUENCE [LARGE SCALE GENOMIC DNA]</scope>
    <source>
        <strain evidence="7">SpSt-82</strain>
    </source>
</reference>
<keyword evidence="5" id="KW-0800">Toxin</keyword>
<gene>
    <name evidence="5" type="primary">vapC</name>
    <name evidence="7" type="ORF">ENW11_11355</name>
</gene>
<keyword evidence="1 5" id="KW-1277">Toxin-antitoxin system</keyword>
<evidence type="ECO:0000256" key="5">
    <source>
        <dbReference type="HAMAP-Rule" id="MF_00265"/>
    </source>
</evidence>
<feature type="domain" description="PIN" evidence="6">
    <location>
        <begin position="2"/>
        <end position="121"/>
    </location>
</feature>
<dbReference type="GO" id="GO:0016787">
    <property type="term" value="F:hydrolase activity"/>
    <property type="evidence" value="ECO:0007669"/>
    <property type="project" value="UniProtKB-KW"/>
</dbReference>
<dbReference type="InterPro" id="IPR022907">
    <property type="entry name" value="VapC_family"/>
</dbReference>
<feature type="binding site" evidence="5">
    <location>
        <position position="5"/>
    </location>
    <ligand>
        <name>Mg(2+)</name>
        <dbReference type="ChEBI" id="CHEBI:18420"/>
    </ligand>
</feature>
<proteinExistence type="inferred from homology"/>
<dbReference type="CDD" id="cd09854">
    <property type="entry name" value="PIN_VapC-like"/>
    <property type="match status" value="1"/>
</dbReference>
<evidence type="ECO:0000256" key="4">
    <source>
        <dbReference type="ARBA" id="ARBA00022801"/>
    </source>
</evidence>
<keyword evidence="4 5" id="KW-0378">Hydrolase</keyword>
<dbReference type="GO" id="GO:0000287">
    <property type="term" value="F:magnesium ion binding"/>
    <property type="evidence" value="ECO:0007669"/>
    <property type="project" value="UniProtKB-UniRule"/>
</dbReference>
<keyword evidence="2 5" id="KW-0540">Nuclease</keyword>
<dbReference type="InterPro" id="IPR002716">
    <property type="entry name" value="PIN_dom"/>
</dbReference>
<comment type="similarity">
    <text evidence="5">Belongs to the PINc/VapC protein family.</text>
</comment>
<evidence type="ECO:0000313" key="7">
    <source>
        <dbReference type="EMBL" id="HGY40384.1"/>
    </source>
</evidence>
<evidence type="ECO:0000256" key="1">
    <source>
        <dbReference type="ARBA" id="ARBA00022649"/>
    </source>
</evidence>